<comment type="subunit">
    <text evidence="5">Homodimer. The dihydroxyacetone kinase complex is composed of a homodimer of DhaM, a homodimer of DhaK and the subunit DhaL.</text>
</comment>
<dbReference type="SUPFAM" id="SSF53062">
    <property type="entry name" value="PTS system fructose IIA component-like"/>
    <property type="match status" value="1"/>
</dbReference>
<evidence type="ECO:0000259" key="6">
    <source>
        <dbReference type="PROSITE" id="PS51096"/>
    </source>
</evidence>
<name>A0A3N0E6V4_9ACTN</name>
<dbReference type="Proteomes" id="UP000269198">
    <property type="component" value="Unassembled WGS sequence"/>
</dbReference>
<comment type="catalytic activity">
    <reaction evidence="1">
        <text>dihydroxyacetone + phosphoenolpyruvate = dihydroxyacetone phosphate + pyruvate</text>
        <dbReference type="Rhea" id="RHEA:18381"/>
        <dbReference type="ChEBI" id="CHEBI:15361"/>
        <dbReference type="ChEBI" id="CHEBI:16016"/>
        <dbReference type="ChEBI" id="CHEBI:57642"/>
        <dbReference type="ChEBI" id="CHEBI:58702"/>
        <dbReference type="EC" id="2.7.1.121"/>
    </reaction>
</comment>
<dbReference type="InterPro" id="IPR004701">
    <property type="entry name" value="PTS_EIIA_man-typ"/>
</dbReference>
<sequence>MSSVGIVLVSHSDLLANGLRDLVRELVGDAVPLAAAGGTDDGGLGTSYDRVLAAIGEADRGAGVAVIPDIGSSVLTMRTVEEDRPRDDVVLVDAPFVEGAVSAAVTAASGADLATVVAAGEEARRTAKF</sequence>
<evidence type="ECO:0000256" key="4">
    <source>
        <dbReference type="ARBA" id="ARBA00022679"/>
    </source>
</evidence>
<protein>
    <recommendedName>
        <fullName evidence="3">phosphoenolpyruvate--glycerone phosphotransferase</fullName>
        <ecNumber evidence="3">2.7.1.121</ecNumber>
    </recommendedName>
</protein>
<dbReference type="InterPro" id="IPR039643">
    <property type="entry name" value="DhaM"/>
</dbReference>
<dbReference type="NCBIfam" id="TIGR02364">
    <property type="entry name" value="dha_pts"/>
    <property type="match status" value="1"/>
</dbReference>
<keyword evidence="7" id="KW-0670">Pyruvate</keyword>
<organism evidence="7 8">
    <name type="scientific">Halostreptopolyspora alba</name>
    <dbReference type="NCBI Taxonomy" id="2487137"/>
    <lineage>
        <taxon>Bacteria</taxon>
        <taxon>Bacillati</taxon>
        <taxon>Actinomycetota</taxon>
        <taxon>Actinomycetes</taxon>
        <taxon>Streptosporangiales</taxon>
        <taxon>Nocardiopsidaceae</taxon>
        <taxon>Halostreptopolyspora</taxon>
    </lineage>
</organism>
<dbReference type="RefSeq" id="WP_123202046.1">
    <property type="nucleotide sequence ID" value="NZ_RJMB01000015.1"/>
</dbReference>
<dbReference type="Gene3D" id="3.40.50.510">
    <property type="entry name" value="Phosphotransferase system, mannose-type IIA component"/>
    <property type="match status" value="1"/>
</dbReference>
<keyword evidence="4 7" id="KW-0808">Transferase</keyword>
<comment type="caution">
    <text evidence="7">The sequence shown here is derived from an EMBL/GenBank/DDBJ whole genome shotgun (WGS) entry which is preliminary data.</text>
</comment>
<dbReference type="GO" id="GO:0019563">
    <property type="term" value="P:glycerol catabolic process"/>
    <property type="evidence" value="ECO:0007669"/>
    <property type="project" value="InterPro"/>
</dbReference>
<dbReference type="InterPro" id="IPR036662">
    <property type="entry name" value="PTS_EIIA_man-typ_sf"/>
</dbReference>
<dbReference type="GO" id="GO:0016020">
    <property type="term" value="C:membrane"/>
    <property type="evidence" value="ECO:0007669"/>
    <property type="project" value="InterPro"/>
</dbReference>
<comment type="function">
    <text evidence="2">Component of the dihydroxyacetone kinase complex, which is responsible for the phosphoenolpyruvate (PEP)-dependent phosphorylation of dihydroxyacetone. DhaM serves as the phosphoryl donor. Is phosphorylated by phosphoenolpyruvate in an EI- and HPr-dependent reaction, and a phosphorelay system on histidine residues finally leads to phosphoryl transfer to DhaL and dihydroxyacetone.</text>
</comment>
<dbReference type="GO" id="GO:0047324">
    <property type="term" value="F:phosphoenolpyruvate-glycerone phosphotransferase activity"/>
    <property type="evidence" value="ECO:0007669"/>
    <property type="project" value="UniProtKB-EC"/>
</dbReference>
<dbReference type="PANTHER" id="PTHR38594">
    <property type="entry name" value="PEP-DEPENDENT DIHYDROXYACETONE KINASE, PHOSPHORYL DONOR SUBUNIT DHAM"/>
    <property type="match status" value="1"/>
</dbReference>
<evidence type="ECO:0000256" key="5">
    <source>
        <dbReference type="ARBA" id="ARBA00046577"/>
    </source>
</evidence>
<accession>A0A3N0E6V4</accession>
<evidence type="ECO:0000313" key="8">
    <source>
        <dbReference type="Proteomes" id="UP000269198"/>
    </source>
</evidence>
<evidence type="ECO:0000256" key="3">
    <source>
        <dbReference type="ARBA" id="ARBA00012095"/>
    </source>
</evidence>
<gene>
    <name evidence="7" type="ORF">EFW17_15135</name>
</gene>
<proteinExistence type="predicted"/>
<evidence type="ECO:0000256" key="1">
    <source>
        <dbReference type="ARBA" id="ARBA00001113"/>
    </source>
</evidence>
<dbReference type="OrthoDB" id="350754at2"/>
<dbReference type="PROSITE" id="PS51096">
    <property type="entry name" value="PTS_EIIA_TYPE_4"/>
    <property type="match status" value="1"/>
</dbReference>
<dbReference type="InterPro" id="IPR012844">
    <property type="entry name" value="DhaM_N"/>
</dbReference>
<dbReference type="EMBL" id="RJMB01000015">
    <property type="protein sequence ID" value="RNL83587.1"/>
    <property type="molecule type" value="Genomic_DNA"/>
</dbReference>
<evidence type="ECO:0000256" key="2">
    <source>
        <dbReference type="ARBA" id="ARBA00002788"/>
    </source>
</evidence>
<reference evidence="7 8" key="1">
    <citation type="submission" date="2018-11" db="EMBL/GenBank/DDBJ databases">
        <title>The genome draft of YIM 96095.</title>
        <authorList>
            <person name="Tang S.-K."/>
            <person name="Chunyu W.-X."/>
            <person name="Feng Y.-Z."/>
        </authorList>
    </citation>
    <scope>NUCLEOTIDE SEQUENCE [LARGE SCALE GENOMIC DNA]</scope>
    <source>
        <strain evidence="7 8">YIM 96095</strain>
    </source>
</reference>
<dbReference type="PANTHER" id="PTHR38594:SF1">
    <property type="entry name" value="PEP-DEPENDENT DIHYDROXYACETONE KINASE, PHOSPHORYL DONOR SUBUNIT DHAM"/>
    <property type="match status" value="1"/>
</dbReference>
<dbReference type="GO" id="GO:0009401">
    <property type="term" value="P:phosphoenolpyruvate-dependent sugar phosphotransferase system"/>
    <property type="evidence" value="ECO:0007669"/>
    <property type="project" value="InterPro"/>
</dbReference>
<feature type="domain" description="PTS EIIA type-4" evidence="6">
    <location>
        <begin position="3"/>
        <end position="127"/>
    </location>
</feature>
<evidence type="ECO:0000313" key="7">
    <source>
        <dbReference type="EMBL" id="RNL83587.1"/>
    </source>
</evidence>
<keyword evidence="8" id="KW-1185">Reference proteome</keyword>
<dbReference type="EC" id="2.7.1.121" evidence="3"/>
<dbReference type="AlphaFoldDB" id="A0A3N0E6V4"/>
<dbReference type="Pfam" id="PF03610">
    <property type="entry name" value="EIIA-man"/>
    <property type="match status" value="1"/>
</dbReference>